<reference evidence="2" key="1">
    <citation type="submission" date="2022-07" db="EMBL/GenBank/DDBJ databases">
        <authorList>
            <person name="Macas J."/>
            <person name="Novak P."/>
            <person name="Neumann P."/>
        </authorList>
    </citation>
    <scope>NUCLEOTIDE SEQUENCE</scope>
</reference>
<dbReference type="EMBL" id="CAMAPF010001018">
    <property type="protein sequence ID" value="CAH9139763.1"/>
    <property type="molecule type" value="Genomic_DNA"/>
</dbReference>
<comment type="caution">
    <text evidence="2">The sequence shown here is derived from an EMBL/GenBank/DDBJ whole genome shotgun (WGS) entry which is preliminary data.</text>
</comment>
<dbReference type="Proteomes" id="UP001152523">
    <property type="component" value="Unassembled WGS sequence"/>
</dbReference>
<feature type="region of interest" description="Disordered" evidence="1">
    <location>
        <begin position="101"/>
        <end position="120"/>
    </location>
</feature>
<keyword evidence="3" id="KW-1185">Reference proteome</keyword>
<proteinExistence type="predicted"/>
<gene>
    <name evidence="2" type="ORF">CEPIT_LOCUS37829</name>
</gene>
<sequence length="120" mass="14058">MIIIGTDKSVFRHAFDACPGRILMVFLALRRCKSQFWLKLYLAGVGSSFIAFGVDLKKLESDNRRLRSNRTEFGSIRRRFERFGGHRGIHDEILMKKEHLDRPRRHPGAFGARKRRKSEE</sequence>
<evidence type="ECO:0000313" key="3">
    <source>
        <dbReference type="Proteomes" id="UP001152523"/>
    </source>
</evidence>
<evidence type="ECO:0000256" key="1">
    <source>
        <dbReference type="SAM" id="MobiDB-lite"/>
    </source>
</evidence>
<accession>A0AAV0FX09</accession>
<feature type="compositionally biased region" description="Basic residues" evidence="1">
    <location>
        <begin position="102"/>
        <end position="120"/>
    </location>
</feature>
<name>A0AAV0FX09_9ASTE</name>
<dbReference type="AlphaFoldDB" id="A0AAV0FX09"/>
<organism evidence="2 3">
    <name type="scientific">Cuscuta epithymum</name>
    <dbReference type="NCBI Taxonomy" id="186058"/>
    <lineage>
        <taxon>Eukaryota</taxon>
        <taxon>Viridiplantae</taxon>
        <taxon>Streptophyta</taxon>
        <taxon>Embryophyta</taxon>
        <taxon>Tracheophyta</taxon>
        <taxon>Spermatophyta</taxon>
        <taxon>Magnoliopsida</taxon>
        <taxon>eudicotyledons</taxon>
        <taxon>Gunneridae</taxon>
        <taxon>Pentapetalae</taxon>
        <taxon>asterids</taxon>
        <taxon>lamiids</taxon>
        <taxon>Solanales</taxon>
        <taxon>Convolvulaceae</taxon>
        <taxon>Cuscuteae</taxon>
        <taxon>Cuscuta</taxon>
        <taxon>Cuscuta subgen. Cuscuta</taxon>
    </lineage>
</organism>
<evidence type="ECO:0000313" key="2">
    <source>
        <dbReference type="EMBL" id="CAH9139763.1"/>
    </source>
</evidence>
<protein>
    <submittedName>
        <fullName evidence="2">Uncharacterized protein</fullName>
    </submittedName>
</protein>